<protein>
    <submittedName>
        <fullName evidence="2">ABC-2 family transporter protein</fullName>
    </submittedName>
</protein>
<feature type="transmembrane region" description="Helical" evidence="1">
    <location>
        <begin position="16"/>
        <end position="35"/>
    </location>
</feature>
<reference evidence="2 3" key="1">
    <citation type="submission" date="2019-02" db="EMBL/GenBank/DDBJ databases">
        <title>Deep-cultivation of Planctomycetes and their phenomic and genomic characterization uncovers novel biology.</title>
        <authorList>
            <person name="Wiegand S."/>
            <person name="Jogler M."/>
            <person name="Boedeker C."/>
            <person name="Pinto D."/>
            <person name="Vollmers J."/>
            <person name="Rivas-Marin E."/>
            <person name="Kohn T."/>
            <person name="Peeters S.H."/>
            <person name="Heuer A."/>
            <person name="Rast P."/>
            <person name="Oberbeckmann S."/>
            <person name="Bunk B."/>
            <person name="Jeske O."/>
            <person name="Meyerdierks A."/>
            <person name="Storesund J.E."/>
            <person name="Kallscheuer N."/>
            <person name="Luecker S."/>
            <person name="Lage O.M."/>
            <person name="Pohl T."/>
            <person name="Merkel B.J."/>
            <person name="Hornburger P."/>
            <person name="Mueller R.-W."/>
            <person name="Bruemmer F."/>
            <person name="Labrenz M."/>
            <person name="Spormann A.M."/>
            <person name="Op Den Camp H."/>
            <person name="Overmann J."/>
            <person name="Amann R."/>
            <person name="Jetten M.S.M."/>
            <person name="Mascher T."/>
            <person name="Medema M.H."/>
            <person name="Devos D.P."/>
            <person name="Kaster A.-K."/>
            <person name="Ovreas L."/>
            <person name="Rohde M."/>
            <person name="Galperin M.Y."/>
            <person name="Jogler C."/>
        </authorList>
    </citation>
    <scope>NUCLEOTIDE SEQUENCE [LARGE SCALE GENOMIC DNA]</scope>
    <source>
        <strain evidence="2 3">Q31b</strain>
    </source>
</reference>
<name>A0A5C6E257_9BACT</name>
<dbReference type="OrthoDB" id="266591at2"/>
<accession>A0A5C6E257</accession>
<comment type="caution">
    <text evidence="2">The sequence shown here is derived from an EMBL/GenBank/DDBJ whole genome shotgun (WGS) entry which is preliminary data.</text>
</comment>
<dbReference type="PANTHER" id="PTHR37305:SF2">
    <property type="entry name" value="BACITRACIN TRANSPORT PERMEASE PROTEIN BCRB"/>
    <property type="match status" value="1"/>
</dbReference>
<dbReference type="AlphaFoldDB" id="A0A5C6E257"/>
<proteinExistence type="predicted"/>
<feature type="transmembrane region" description="Helical" evidence="1">
    <location>
        <begin position="191"/>
        <end position="212"/>
    </location>
</feature>
<dbReference type="GO" id="GO:0140359">
    <property type="term" value="F:ABC-type transporter activity"/>
    <property type="evidence" value="ECO:0007669"/>
    <property type="project" value="InterPro"/>
</dbReference>
<feature type="transmembrane region" description="Helical" evidence="1">
    <location>
        <begin position="119"/>
        <end position="142"/>
    </location>
</feature>
<keyword evidence="3" id="KW-1185">Reference proteome</keyword>
<sequence length="321" mass="35790">MRNRFLLRKYIGQSSLLFLSCGATLFAFSWIRVWVVSLLDMGQFQAILEQFREFEKFAPIDFDSLFTYTGRVGMTFDEPIVILCIVIWCIARGSDVVSGELGRGTLEMVLAQPISRTQLLLSHAAISVLGLALLCLLVWAGVGAGVYATEVEESVPPPTIRIPFFEVDMPLTIDKPEKQTLRLRDRVDVHLYAAATFNLFAFGFFVLGVASFFSSIDRYRWRTVGATVALYILQMVMYGLGKAAESLNYLLSMTFFSCYKPQKMVLAASQEGLSAPWSLTSSFDDMALSPLAYPLILISLGLISYLLATVCFNKRDLPAPL</sequence>
<dbReference type="Proteomes" id="UP000315471">
    <property type="component" value="Unassembled WGS sequence"/>
</dbReference>
<keyword evidence="1" id="KW-0812">Transmembrane</keyword>
<evidence type="ECO:0000313" key="2">
    <source>
        <dbReference type="EMBL" id="TWU41229.1"/>
    </source>
</evidence>
<keyword evidence="1" id="KW-0472">Membrane</keyword>
<dbReference type="PROSITE" id="PS51257">
    <property type="entry name" value="PROKAR_LIPOPROTEIN"/>
    <property type="match status" value="1"/>
</dbReference>
<dbReference type="Pfam" id="PF12679">
    <property type="entry name" value="ABC2_membrane_2"/>
    <property type="match status" value="1"/>
</dbReference>
<evidence type="ECO:0000313" key="3">
    <source>
        <dbReference type="Proteomes" id="UP000315471"/>
    </source>
</evidence>
<dbReference type="PANTHER" id="PTHR37305">
    <property type="entry name" value="INTEGRAL MEMBRANE PROTEIN-RELATED"/>
    <property type="match status" value="1"/>
</dbReference>
<dbReference type="RefSeq" id="WP_146600454.1">
    <property type="nucleotide sequence ID" value="NZ_SJPY01000004.1"/>
</dbReference>
<dbReference type="EMBL" id="SJPY01000004">
    <property type="protein sequence ID" value="TWU41229.1"/>
    <property type="molecule type" value="Genomic_DNA"/>
</dbReference>
<gene>
    <name evidence="2" type="ORF">Q31b_26680</name>
</gene>
<feature type="transmembrane region" description="Helical" evidence="1">
    <location>
        <begin position="224"/>
        <end position="241"/>
    </location>
</feature>
<keyword evidence="1" id="KW-1133">Transmembrane helix</keyword>
<organism evidence="2 3">
    <name type="scientific">Novipirellula aureliae</name>
    <dbReference type="NCBI Taxonomy" id="2527966"/>
    <lineage>
        <taxon>Bacteria</taxon>
        <taxon>Pseudomonadati</taxon>
        <taxon>Planctomycetota</taxon>
        <taxon>Planctomycetia</taxon>
        <taxon>Pirellulales</taxon>
        <taxon>Pirellulaceae</taxon>
        <taxon>Novipirellula</taxon>
    </lineage>
</organism>
<feature type="transmembrane region" description="Helical" evidence="1">
    <location>
        <begin position="291"/>
        <end position="312"/>
    </location>
</feature>
<dbReference type="GO" id="GO:0005886">
    <property type="term" value="C:plasma membrane"/>
    <property type="evidence" value="ECO:0007669"/>
    <property type="project" value="UniProtKB-SubCell"/>
</dbReference>
<evidence type="ECO:0000256" key="1">
    <source>
        <dbReference type="SAM" id="Phobius"/>
    </source>
</evidence>